<gene>
    <name evidence="3" type="ORF">AV656_06955</name>
</gene>
<dbReference type="CDD" id="cd04301">
    <property type="entry name" value="NAT_SF"/>
    <property type="match status" value="1"/>
</dbReference>
<protein>
    <submittedName>
        <fullName evidence="3">GNAT family acetyltransferase</fullName>
    </submittedName>
</protein>
<organism evidence="3 4">
    <name type="scientific">Bhargavaea cecembensis</name>
    <dbReference type="NCBI Taxonomy" id="394098"/>
    <lineage>
        <taxon>Bacteria</taxon>
        <taxon>Bacillati</taxon>
        <taxon>Bacillota</taxon>
        <taxon>Bacilli</taxon>
        <taxon>Bacillales</taxon>
        <taxon>Caryophanaceae</taxon>
        <taxon>Bhargavaea</taxon>
    </lineage>
</organism>
<proteinExistence type="predicted"/>
<evidence type="ECO:0000259" key="2">
    <source>
        <dbReference type="PROSITE" id="PS51186"/>
    </source>
</evidence>
<reference evidence="3 4" key="1">
    <citation type="submission" date="2016-01" db="EMBL/GenBank/DDBJ databases">
        <title>Whole genome sequencing of Bhargavaea cecembensis T14.</title>
        <authorList>
            <person name="Hong K.W."/>
        </authorList>
    </citation>
    <scope>NUCLEOTIDE SEQUENCE [LARGE SCALE GENOMIC DNA]</scope>
    <source>
        <strain evidence="3 4">T14</strain>
    </source>
</reference>
<evidence type="ECO:0000313" key="4">
    <source>
        <dbReference type="Proteomes" id="UP000076490"/>
    </source>
</evidence>
<evidence type="ECO:0000256" key="1">
    <source>
        <dbReference type="ARBA" id="ARBA00022679"/>
    </source>
</evidence>
<dbReference type="PANTHER" id="PTHR13947:SF37">
    <property type="entry name" value="LD18367P"/>
    <property type="match status" value="1"/>
</dbReference>
<dbReference type="Gene3D" id="3.40.630.30">
    <property type="match status" value="1"/>
</dbReference>
<dbReference type="RefSeq" id="WP_063180345.1">
    <property type="nucleotide sequence ID" value="NZ_LQNT01000009.1"/>
</dbReference>
<feature type="domain" description="N-acetyltransferase" evidence="2">
    <location>
        <begin position="1"/>
        <end position="158"/>
    </location>
</feature>
<dbReference type="SUPFAM" id="SSF55729">
    <property type="entry name" value="Acyl-CoA N-acyltransferases (Nat)"/>
    <property type="match status" value="1"/>
</dbReference>
<dbReference type="InterPro" id="IPR016181">
    <property type="entry name" value="Acyl_CoA_acyltransferase"/>
</dbReference>
<dbReference type="OrthoDB" id="5419426at2"/>
<dbReference type="GO" id="GO:0008080">
    <property type="term" value="F:N-acetyltransferase activity"/>
    <property type="evidence" value="ECO:0007669"/>
    <property type="project" value="InterPro"/>
</dbReference>
<sequence length="158" mass="18162">MNIREIKEKDNPAIEQIIKRSLESFKLDIPGTAYFDPQLSSLSDYYRQLPNAKYWVVADERDEVVGGVGIAPFENHDGVCELQKLYVKPEAQGLGLSKQLMEAALSFAKEHYANCYLETMAKLRVANRLYERLGFRKLDRPLDGSEHGTMDTWYIKEL</sequence>
<comment type="caution">
    <text evidence="3">The sequence shown here is derived from an EMBL/GenBank/DDBJ whole genome shotgun (WGS) entry which is preliminary data.</text>
</comment>
<dbReference type="EMBL" id="LQNT01000009">
    <property type="protein sequence ID" value="KZE38638.1"/>
    <property type="molecule type" value="Genomic_DNA"/>
</dbReference>
<dbReference type="PROSITE" id="PS51186">
    <property type="entry name" value="GNAT"/>
    <property type="match status" value="1"/>
</dbReference>
<dbReference type="PANTHER" id="PTHR13947">
    <property type="entry name" value="GNAT FAMILY N-ACETYLTRANSFERASE"/>
    <property type="match status" value="1"/>
</dbReference>
<dbReference type="InterPro" id="IPR050769">
    <property type="entry name" value="NAT_camello-type"/>
</dbReference>
<evidence type="ECO:0000313" key="3">
    <source>
        <dbReference type="EMBL" id="KZE38638.1"/>
    </source>
</evidence>
<dbReference type="InterPro" id="IPR000182">
    <property type="entry name" value="GNAT_dom"/>
</dbReference>
<name>A0A165H337_9BACL</name>
<dbReference type="Pfam" id="PF00583">
    <property type="entry name" value="Acetyltransf_1"/>
    <property type="match status" value="1"/>
</dbReference>
<accession>A0A165H337</accession>
<dbReference type="AlphaFoldDB" id="A0A165H337"/>
<dbReference type="Proteomes" id="UP000076490">
    <property type="component" value="Unassembled WGS sequence"/>
</dbReference>
<keyword evidence="1 3" id="KW-0808">Transferase</keyword>